<comment type="caution">
    <text evidence="1">The sequence shown here is derived from an EMBL/GenBank/DDBJ whole genome shotgun (WGS) entry which is preliminary data.</text>
</comment>
<accession>A0AAP0N5E4</accession>
<keyword evidence="2" id="KW-1185">Reference proteome</keyword>
<dbReference type="EMBL" id="JBBPBK010000048">
    <property type="protein sequence ID" value="KAK9266883.1"/>
    <property type="molecule type" value="Genomic_DNA"/>
</dbReference>
<proteinExistence type="predicted"/>
<reference evidence="1 2" key="1">
    <citation type="journal article" date="2024" name="Plant J.">
        <title>Genome sequences and population genomics reveal climatic adaptation and genomic divergence between two closely related sweetgum species.</title>
        <authorList>
            <person name="Xu W.Q."/>
            <person name="Ren C.Q."/>
            <person name="Zhang X.Y."/>
            <person name="Comes H.P."/>
            <person name="Liu X.H."/>
            <person name="Li Y.G."/>
            <person name="Kettle C.J."/>
            <person name="Jalonen R."/>
            <person name="Gaisberger H."/>
            <person name="Ma Y.Z."/>
            <person name="Qiu Y.X."/>
        </authorList>
    </citation>
    <scope>NUCLEOTIDE SEQUENCE [LARGE SCALE GENOMIC DNA]</scope>
    <source>
        <strain evidence="1">Hangzhou</strain>
    </source>
</reference>
<sequence>MELSKILLTKMKPSNAELDNSSLLATLGRDYFHIILAVRQKRDPRTKNPTKTVLFYPLPLLKTRRSNLPHELDPAFRAIFLTNSIQRSEQSSSSHSLRILIAQRDKEVLMAMLSGADPGSSANDLTDILGFGTLHKEEEAEDDFVEYIPVKKRRVLEAQKIFHCKGKSAFEDESQKLVVARPSLLVKASQLKHDLPEITPTEDIELQEKKLIESLGERKTLMSVRELAKGISYTEPLFTGWKPPLPIRRMPKRECESI</sequence>
<protein>
    <submittedName>
        <fullName evidence="1">Uncharacterized protein</fullName>
    </submittedName>
</protein>
<name>A0AAP0N5E4_LIQFO</name>
<dbReference type="AlphaFoldDB" id="A0AAP0N5E4"/>
<gene>
    <name evidence="1" type="ORF">L1049_027142</name>
</gene>
<organism evidence="1 2">
    <name type="scientific">Liquidambar formosana</name>
    <name type="common">Formosan gum</name>
    <dbReference type="NCBI Taxonomy" id="63359"/>
    <lineage>
        <taxon>Eukaryota</taxon>
        <taxon>Viridiplantae</taxon>
        <taxon>Streptophyta</taxon>
        <taxon>Embryophyta</taxon>
        <taxon>Tracheophyta</taxon>
        <taxon>Spermatophyta</taxon>
        <taxon>Magnoliopsida</taxon>
        <taxon>eudicotyledons</taxon>
        <taxon>Gunneridae</taxon>
        <taxon>Pentapetalae</taxon>
        <taxon>Saxifragales</taxon>
        <taxon>Altingiaceae</taxon>
        <taxon>Liquidambar</taxon>
    </lineage>
</organism>
<evidence type="ECO:0000313" key="1">
    <source>
        <dbReference type="EMBL" id="KAK9266883.1"/>
    </source>
</evidence>
<evidence type="ECO:0000313" key="2">
    <source>
        <dbReference type="Proteomes" id="UP001415857"/>
    </source>
</evidence>
<dbReference type="Proteomes" id="UP001415857">
    <property type="component" value="Unassembled WGS sequence"/>
</dbReference>